<accession>A0A9P4H750</accession>
<dbReference type="AlphaFoldDB" id="A0A9P4H750"/>
<protein>
    <recommendedName>
        <fullName evidence="3">FAD dependent oxidoreductase domain-containing protein</fullName>
    </recommendedName>
</protein>
<organism evidence="1 2">
    <name type="scientific">Setomelanomma holmii</name>
    <dbReference type="NCBI Taxonomy" id="210430"/>
    <lineage>
        <taxon>Eukaryota</taxon>
        <taxon>Fungi</taxon>
        <taxon>Dikarya</taxon>
        <taxon>Ascomycota</taxon>
        <taxon>Pezizomycotina</taxon>
        <taxon>Dothideomycetes</taxon>
        <taxon>Pleosporomycetidae</taxon>
        <taxon>Pleosporales</taxon>
        <taxon>Pleosporineae</taxon>
        <taxon>Phaeosphaeriaceae</taxon>
        <taxon>Setomelanomma</taxon>
    </lineage>
</organism>
<evidence type="ECO:0000313" key="2">
    <source>
        <dbReference type="Proteomes" id="UP000799777"/>
    </source>
</evidence>
<evidence type="ECO:0000313" key="1">
    <source>
        <dbReference type="EMBL" id="KAF2028177.1"/>
    </source>
</evidence>
<keyword evidence="2" id="KW-1185">Reference proteome</keyword>
<dbReference type="SUPFAM" id="SSF51905">
    <property type="entry name" value="FAD/NAD(P)-binding domain"/>
    <property type="match status" value="1"/>
</dbReference>
<evidence type="ECO:0008006" key="3">
    <source>
        <dbReference type="Google" id="ProtNLM"/>
    </source>
</evidence>
<feature type="non-terminal residue" evidence="1">
    <location>
        <position position="1"/>
    </location>
</feature>
<sequence length="54" mass="6071">EPLDLLIIGAGIYGIQACRTYLTVHPTHNIVVLEADEAPSGVWSKRRIYPQFFT</sequence>
<reference evidence="1" key="1">
    <citation type="journal article" date="2020" name="Stud. Mycol.">
        <title>101 Dothideomycetes genomes: a test case for predicting lifestyles and emergence of pathogens.</title>
        <authorList>
            <person name="Haridas S."/>
            <person name="Albert R."/>
            <person name="Binder M."/>
            <person name="Bloem J."/>
            <person name="Labutti K."/>
            <person name="Salamov A."/>
            <person name="Andreopoulos B."/>
            <person name="Baker S."/>
            <person name="Barry K."/>
            <person name="Bills G."/>
            <person name="Bluhm B."/>
            <person name="Cannon C."/>
            <person name="Castanera R."/>
            <person name="Culley D."/>
            <person name="Daum C."/>
            <person name="Ezra D."/>
            <person name="Gonzalez J."/>
            <person name="Henrissat B."/>
            <person name="Kuo A."/>
            <person name="Liang C."/>
            <person name="Lipzen A."/>
            <person name="Lutzoni F."/>
            <person name="Magnuson J."/>
            <person name="Mondo S."/>
            <person name="Nolan M."/>
            <person name="Ohm R."/>
            <person name="Pangilinan J."/>
            <person name="Park H.-J."/>
            <person name="Ramirez L."/>
            <person name="Alfaro M."/>
            <person name="Sun H."/>
            <person name="Tritt A."/>
            <person name="Yoshinaga Y."/>
            <person name="Zwiers L.-H."/>
            <person name="Turgeon B."/>
            <person name="Goodwin S."/>
            <person name="Spatafora J."/>
            <person name="Crous P."/>
            <person name="Grigoriev I."/>
        </authorList>
    </citation>
    <scope>NUCLEOTIDE SEQUENCE</scope>
    <source>
        <strain evidence="1">CBS 110217</strain>
    </source>
</reference>
<dbReference type="OrthoDB" id="2915840at2759"/>
<gene>
    <name evidence="1" type="ORF">EK21DRAFT_18578</name>
</gene>
<dbReference type="EMBL" id="ML978216">
    <property type="protein sequence ID" value="KAF2028177.1"/>
    <property type="molecule type" value="Genomic_DNA"/>
</dbReference>
<dbReference type="InterPro" id="IPR036188">
    <property type="entry name" value="FAD/NAD-bd_sf"/>
</dbReference>
<proteinExistence type="predicted"/>
<dbReference type="Proteomes" id="UP000799777">
    <property type="component" value="Unassembled WGS sequence"/>
</dbReference>
<dbReference type="Gene3D" id="3.50.50.60">
    <property type="entry name" value="FAD/NAD(P)-binding domain"/>
    <property type="match status" value="1"/>
</dbReference>
<feature type="non-terminal residue" evidence="1">
    <location>
        <position position="54"/>
    </location>
</feature>
<comment type="caution">
    <text evidence="1">The sequence shown here is derived from an EMBL/GenBank/DDBJ whole genome shotgun (WGS) entry which is preliminary data.</text>
</comment>
<name>A0A9P4H750_9PLEO</name>